<evidence type="ECO:0000256" key="5">
    <source>
        <dbReference type="ARBA" id="ARBA00022801"/>
    </source>
</evidence>
<sequence>MPSELLGLARSIALEAGALAARRRAEGVEVAATKSSIVDVVTAADREVEDLVRGRIADARPDDAVLGEEGGGTAGTSGLTWVVDPIDGTVNYLYGIPHYAVSIAVVEGDPDPATWTALAGAVHAPPLGELFHAERGGGARLNDGSIVVGPRPPLEQALVATGFAYDAHTRERQGAVVAALLPRVRDIRRQGVASLDLCFVACGRVDAYFERTLNPWDHAAGALIAREAGAIVTGRGDAAAGRDFTLAAAPGLASELAAVLDGLGVTAWDLPA</sequence>
<dbReference type="Pfam" id="PF00459">
    <property type="entry name" value="Inositol_P"/>
    <property type="match status" value="1"/>
</dbReference>
<comment type="catalytic activity">
    <reaction evidence="1 7">
        <text>a myo-inositol phosphate + H2O = myo-inositol + phosphate</text>
        <dbReference type="Rhea" id="RHEA:24056"/>
        <dbReference type="ChEBI" id="CHEBI:15377"/>
        <dbReference type="ChEBI" id="CHEBI:17268"/>
        <dbReference type="ChEBI" id="CHEBI:43474"/>
        <dbReference type="ChEBI" id="CHEBI:84139"/>
        <dbReference type="EC" id="3.1.3.25"/>
    </reaction>
</comment>
<gene>
    <name evidence="8" type="primary">suhB</name>
    <name evidence="8" type="ORF">GCM10025881_15820</name>
</gene>
<dbReference type="PROSITE" id="PS00629">
    <property type="entry name" value="IMP_1"/>
    <property type="match status" value="1"/>
</dbReference>
<keyword evidence="6 7" id="KW-0460">Magnesium</keyword>
<keyword evidence="4 7" id="KW-0479">Metal-binding</keyword>
<dbReference type="CDD" id="cd01639">
    <property type="entry name" value="IMPase"/>
    <property type="match status" value="1"/>
</dbReference>
<keyword evidence="5 7" id="KW-0378">Hydrolase</keyword>
<proteinExistence type="inferred from homology"/>
<dbReference type="InterPro" id="IPR020583">
    <property type="entry name" value="Inositol_monoP_metal-BS"/>
</dbReference>
<dbReference type="Proteomes" id="UP001157034">
    <property type="component" value="Unassembled WGS sequence"/>
</dbReference>
<reference evidence="9" key="1">
    <citation type="journal article" date="2019" name="Int. J. Syst. Evol. Microbiol.">
        <title>The Global Catalogue of Microorganisms (GCM) 10K type strain sequencing project: providing services to taxonomists for standard genome sequencing and annotation.</title>
        <authorList>
            <consortium name="The Broad Institute Genomics Platform"/>
            <consortium name="The Broad Institute Genome Sequencing Center for Infectious Disease"/>
            <person name="Wu L."/>
            <person name="Ma J."/>
        </authorList>
    </citation>
    <scope>NUCLEOTIDE SEQUENCE [LARGE SCALE GENOMIC DNA]</scope>
    <source>
        <strain evidence="9">NBRC 108894</strain>
    </source>
</reference>
<evidence type="ECO:0000313" key="8">
    <source>
        <dbReference type="EMBL" id="GMA94758.1"/>
    </source>
</evidence>
<dbReference type="PANTHER" id="PTHR20854">
    <property type="entry name" value="INOSITOL MONOPHOSPHATASE"/>
    <property type="match status" value="1"/>
</dbReference>
<evidence type="ECO:0000256" key="1">
    <source>
        <dbReference type="ARBA" id="ARBA00001033"/>
    </source>
</evidence>
<dbReference type="PROSITE" id="PS00630">
    <property type="entry name" value="IMP_2"/>
    <property type="match status" value="1"/>
</dbReference>
<evidence type="ECO:0000256" key="3">
    <source>
        <dbReference type="ARBA" id="ARBA00009759"/>
    </source>
</evidence>
<dbReference type="InterPro" id="IPR020550">
    <property type="entry name" value="Inositol_monophosphatase_CS"/>
</dbReference>
<organism evidence="8 9">
    <name type="scientific">Pseudolysinimonas kribbensis</name>
    <dbReference type="NCBI Taxonomy" id="433641"/>
    <lineage>
        <taxon>Bacteria</taxon>
        <taxon>Bacillati</taxon>
        <taxon>Actinomycetota</taxon>
        <taxon>Actinomycetes</taxon>
        <taxon>Micrococcales</taxon>
        <taxon>Microbacteriaceae</taxon>
        <taxon>Pseudolysinimonas</taxon>
    </lineage>
</organism>
<dbReference type="EMBL" id="BSVB01000001">
    <property type="protein sequence ID" value="GMA94758.1"/>
    <property type="molecule type" value="Genomic_DNA"/>
</dbReference>
<dbReference type="SUPFAM" id="SSF56655">
    <property type="entry name" value="Carbohydrate phosphatase"/>
    <property type="match status" value="1"/>
</dbReference>
<name>A0ABQ6K5B8_9MICO</name>
<evidence type="ECO:0000313" key="9">
    <source>
        <dbReference type="Proteomes" id="UP001157034"/>
    </source>
</evidence>
<evidence type="ECO:0000256" key="4">
    <source>
        <dbReference type="ARBA" id="ARBA00022723"/>
    </source>
</evidence>
<evidence type="ECO:0000256" key="2">
    <source>
        <dbReference type="ARBA" id="ARBA00001946"/>
    </source>
</evidence>
<dbReference type="InterPro" id="IPR033942">
    <property type="entry name" value="IMPase"/>
</dbReference>
<dbReference type="EC" id="3.1.3.25" evidence="7"/>
<evidence type="ECO:0000256" key="7">
    <source>
        <dbReference type="RuleBase" id="RU364068"/>
    </source>
</evidence>
<dbReference type="PANTHER" id="PTHR20854:SF4">
    <property type="entry name" value="INOSITOL-1-MONOPHOSPHATASE-RELATED"/>
    <property type="match status" value="1"/>
</dbReference>
<dbReference type="Gene3D" id="3.30.540.10">
    <property type="entry name" value="Fructose-1,6-Bisphosphatase, subunit A, domain 1"/>
    <property type="match status" value="1"/>
</dbReference>
<evidence type="ECO:0000256" key="6">
    <source>
        <dbReference type="ARBA" id="ARBA00022842"/>
    </source>
</evidence>
<dbReference type="Gene3D" id="3.40.190.80">
    <property type="match status" value="1"/>
</dbReference>
<keyword evidence="9" id="KW-1185">Reference proteome</keyword>
<comment type="cofactor">
    <cofactor evidence="2 7">
        <name>Mg(2+)</name>
        <dbReference type="ChEBI" id="CHEBI:18420"/>
    </cofactor>
</comment>
<comment type="similarity">
    <text evidence="3 7">Belongs to the inositol monophosphatase superfamily.</text>
</comment>
<accession>A0ABQ6K5B8</accession>
<protein>
    <recommendedName>
        <fullName evidence="7">Inositol-1-monophosphatase</fullName>
        <ecNumber evidence="7">3.1.3.25</ecNumber>
    </recommendedName>
</protein>
<dbReference type="PRINTS" id="PR00377">
    <property type="entry name" value="IMPHPHTASES"/>
</dbReference>
<dbReference type="InterPro" id="IPR000760">
    <property type="entry name" value="Inositol_monophosphatase-like"/>
</dbReference>
<comment type="caution">
    <text evidence="8">The sequence shown here is derived from an EMBL/GenBank/DDBJ whole genome shotgun (WGS) entry which is preliminary data.</text>
</comment>